<dbReference type="Proteomes" id="UP001152888">
    <property type="component" value="Unassembled WGS sequence"/>
</dbReference>
<protein>
    <submittedName>
        <fullName evidence="1">Uncharacterized protein</fullName>
    </submittedName>
</protein>
<dbReference type="AlphaFoldDB" id="A0A9P0L383"/>
<sequence>MSLFGEPKIVSLLLSNNVDTSRKQQLFLKHPDNDVLRSQIGEPIFEVGLMIVFSVDDSFLTTRDHFDLAAVLPIIVTAKPISLAWGASIEQFCNVSDLATQAIVSNDSNSLRMKLGGIQSLGQMSVSSVYLHLPSGGDQPNFAPIVIVLLVEVVVAEPLCLVRSLSVNQELVFVQDDFRVLHA</sequence>
<accession>A0A9P0L383</accession>
<name>A0A9P0L383_ACAOB</name>
<proteinExistence type="predicted"/>
<dbReference type="EMBL" id="CAKOFQ010007005">
    <property type="protein sequence ID" value="CAH1986785.1"/>
    <property type="molecule type" value="Genomic_DNA"/>
</dbReference>
<evidence type="ECO:0000313" key="1">
    <source>
        <dbReference type="EMBL" id="CAH1986785.1"/>
    </source>
</evidence>
<reference evidence="1" key="1">
    <citation type="submission" date="2022-03" db="EMBL/GenBank/DDBJ databases">
        <authorList>
            <person name="Sayadi A."/>
        </authorList>
    </citation>
    <scope>NUCLEOTIDE SEQUENCE</scope>
</reference>
<organism evidence="1 2">
    <name type="scientific">Acanthoscelides obtectus</name>
    <name type="common">Bean weevil</name>
    <name type="synonym">Bruchus obtectus</name>
    <dbReference type="NCBI Taxonomy" id="200917"/>
    <lineage>
        <taxon>Eukaryota</taxon>
        <taxon>Metazoa</taxon>
        <taxon>Ecdysozoa</taxon>
        <taxon>Arthropoda</taxon>
        <taxon>Hexapoda</taxon>
        <taxon>Insecta</taxon>
        <taxon>Pterygota</taxon>
        <taxon>Neoptera</taxon>
        <taxon>Endopterygota</taxon>
        <taxon>Coleoptera</taxon>
        <taxon>Polyphaga</taxon>
        <taxon>Cucujiformia</taxon>
        <taxon>Chrysomeloidea</taxon>
        <taxon>Chrysomelidae</taxon>
        <taxon>Bruchinae</taxon>
        <taxon>Bruchini</taxon>
        <taxon>Acanthoscelides</taxon>
    </lineage>
</organism>
<evidence type="ECO:0000313" key="2">
    <source>
        <dbReference type="Proteomes" id="UP001152888"/>
    </source>
</evidence>
<keyword evidence="2" id="KW-1185">Reference proteome</keyword>
<gene>
    <name evidence="1" type="ORF">ACAOBT_LOCUS17446</name>
</gene>
<comment type="caution">
    <text evidence="1">The sequence shown here is derived from an EMBL/GenBank/DDBJ whole genome shotgun (WGS) entry which is preliminary data.</text>
</comment>